<dbReference type="EMBL" id="GL733596">
    <property type="protein sequence ID" value="EFX62435.1"/>
    <property type="molecule type" value="Genomic_DNA"/>
</dbReference>
<reference evidence="1 2" key="1">
    <citation type="journal article" date="2011" name="Science">
        <title>The ecoresponsive genome of Daphnia pulex.</title>
        <authorList>
            <person name="Colbourne J.K."/>
            <person name="Pfrender M.E."/>
            <person name="Gilbert D."/>
            <person name="Thomas W.K."/>
            <person name="Tucker A."/>
            <person name="Oakley T.H."/>
            <person name="Tokishita S."/>
            <person name="Aerts A."/>
            <person name="Arnold G.J."/>
            <person name="Basu M.K."/>
            <person name="Bauer D.J."/>
            <person name="Caceres C.E."/>
            <person name="Carmel L."/>
            <person name="Casola C."/>
            <person name="Choi J.H."/>
            <person name="Detter J.C."/>
            <person name="Dong Q."/>
            <person name="Dusheyko S."/>
            <person name="Eads B.D."/>
            <person name="Frohlich T."/>
            <person name="Geiler-Samerotte K.A."/>
            <person name="Gerlach D."/>
            <person name="Hatcher P."/>
            <person name="Jogdeo S."/>
            <person name="Krijgsveld J."/>
            <person name="Kriventseva E.V."/>
            <person name="Kultz D."/>
            <person name="Laforsch C."/>
            <person name="Lindquist E."/>
            <person name="Lopez J."/>
            <person name="Manak J.R."/>
            <person name="Muller J."/>
            <person name="Pangilinan J."/>
            <person name="Patwardhan R.P."/>
            <person name="Pitluck S."/>
            <person name="Pritham E.J."/>
            <person name="Rechtsteiner A."/>
            <person name="Rho M."/>
            <person name="Rogozin I.B."/>
            <person name="Sakarya O."/>
            <person name="Salamov A."/>
            <person name="Schaack S."/>
            <person name="Shapiro H."/>
            <person name="Shiga Y."/>
            <person name="Skalitzky C."/>
            <person name="Smith Z."/>
            <person name="Souvorov A."/>
            <person name="Sung W."/>
            <person name="Tang Z."/>
            <person name="Tsuchiya D."/>
            <person name="Tu H."/>
            <person name="Vos H."/>
            <person name="Wang M."/>
            <person name="Wolf Y.I."/>
            <person name="Yamagata H."/>
            <person name="Yamada T."/>
            <person name="Ye Y."/>
            <person name="Shaw J.R."/>
            <person name="Andrews J."/>
            <person name="Crease T.J."/>
            <person name="Tang H."/>
            <person name="Lucas S.M."/>
            <person name="Robertson H.M."/>
            <person name="Bork P."/>
            <person name="Koonin E.V."/>
            <person name="Zdobnov E.M."/>
            <person name="Grigoriev I.V."/>
            <person name="Lynch M."/>
            <person name="Boore J.L."/>
        </authorList>
    </citation>
    <scope>NUCLEOTIDE SEQUENCE [LARGE SCALE GENOMIC DNA]</scope>
</reference>
<protein>
    <submittedName>
        <fullName evidence="1">Uncharacterized protein</fullName>
    </submittedName>
</protein>
<sequence>MTRAKPCGFLYRVMSRKSAKNWPTKCDLNPNNLTTFKLLYSLTSQTSQTKHTTISIDSVTSGQLVSTLLQKFKDKKEVFLTASDEKKMLTETATNIRMDTFDDYEVVSPDTESQILNILKDLLVTSRTTIKDQSDKMWDSVFWHEDNYKPDKTTKTLNGLINELDKETQKKLADMFQKAEKQSDVIQISNSSNQDEEVKNGWRNWSLKSNGRCE</sequence>
<evidence type="ECO:0000313" key="2">
    <source>
        <dbReference type="Proteomes" id="UP000000305"/>
    </source>
</evidence>
<dbReference type="GO" id="GO:0005615">
    <property type="term" value="C:extracellular space"/>
    <property type="evidence" value="ECO:0000318"/>
    <property type="project" value="GO_Central"/>
</dbReference>
<evidence type="ECO:0000313" key="1">
    <source>
        <dbReference type="EMBL" id="EFX62435.1"/>
    </source>
</evidence>
<dbReference type="OrthoDB" id="9889709at2759"/>
<dbReference type="KEGG" id="dpx:DAPPUDRAFT_301254"/>
<dbReference type="PhylomeDB" id="E9I0P3"/>
<dbReference type="InParanoid" id="E9I0P3"/>
<dbReference type="AlphaFoldDB" id="E9I0P3"/>
<name>E9I0P3_DAPPU</name>
<dbReference type="Proteomes" id="UP000000305">
    <property type="component" value="Unassembled WGS sequence"/>
</dbReference>
<proteinExistence type="predicted"/>
<gene>
    <name evidence="1" type="ORF">DAPPUDRAFT_301254</name>
</gene>
<dbReference type="HOGENOM" id="CLU_1290121_0_0_1"/>
<organism evidence="1 2">
    <name type="scientific">Daphnia pulex</name>
    <name type="common">Water flea</name>
    <dbReference type="NCBI Taxonomy" id="6669"/>
    <lineage>
        <taxon>Eukaryota</taxon>
        <taxon>Metazoa</taxon>
        <taxon>Ecdysozoa</taxon>
        <taxon>Arthropoda</taxon>
        <taxon>Crustacea</taxon>
        <taxon>Branchiopoda</taxon>
        <taxon>Diplostraca</taxon>
        <taxon>Cladocera</taxon>
        <taxon>Anomopoda</taxon>
        <taxon>Daphniidae</taxon>
        <taxon>Daphnia</taxon>
    </lineage>
</organism>
<accession>E9I0P3</accession>
<keyword evidence="2" id="KW-1185">Reference proteome</keyword>